<evidence type="ECO:0000259" key="12">
    <source>
        <dbReference type="PROSITE" id="PS50071"/>
    </source>
</evidence>
<evidence type="ECO:0000256" key="8">
    <source>
        <dbReference type="ARBA" id="ARBA00038165"/>
    </source>
</evidence>
<dbReference type="InterPro" id="IPR020479">
    <property type="entry name" value="HD_metazoa"/>
</dbReference>
<dbReference type="SUPFAM" id="SSF46689">
    <property type="entry name" value="Homeodomain-like"/>
    <property type="match status" value="1"/>
</dbReference>
<dbReference type="InterPro" id="IPR017970">
    <property type="entry name" value="Homeobox_CS"/>
</dbReference>
<dbReference type="Pfam" id="PF00046">
    <property type="entry name" value="Homeodomain"/>
    <property type="match status" value="1"/>
</dbReference>
<feature type="region of interest" description="Disordered" evidence="11">
    <location>
        <begin position="103"/>
        <end position="123"/>
    </location>
</feature>
<dbReference type="PANTHER" id="PTHR46110">
    <property type="entry name" value="HOMEOBOX PROTEIN HMX"/>
    <property type="match status" value="1"/>
</dbReference>
<reference evidence="13" key="2">
    <citation type="submission" date="2020-11" db="EMBL/GenBank/DDBJ databases">
        <authorList>
            <person name="McCartney M.A."/>
            <person name="Auch B."/>
            <person name="Kono T."/>
            <person name="Mallez S."/>
            <person name="Becker A."/>
            <person name="Gohl D.M."/>
            <person name="Silverstein K.A.T."/>
            <person name="Koren S."/>
            <person name="Bechman K.B."/>
            <person name="Herman A."/>
            <person name="Abrahante J.E."/>
            <person name="Garbe J."/>
        </authorList>
    </citation>
    <scope>NUCLEOTIDE SEQUENCE</scope>
    <source>
        <strain evidence="13">Duluth1</strain>
        <tissue evidence="13">Whole animal</tissue>
    </source>
</reference>
<comment type="caution">
    <text evidence="13">The sequence shown here is derived from an EMBL/GenBank/DDBJ whole genome shotgun (WGS) entry which is preliminary data.</text>
</comment>
<evidence type="ECO:0000256" key="4">
    <source>
        <dbReference type="ARBA" id="ARBA00023125"/>
    </source>
</evidence>
<dbReference type="GO" id="GO:0000981">
    <property type="term" value="F:DNA-binding transcription factor activity, RNA polymerase II-specific"/>
    <property type="evidence" value="ECO:0007669"/>
    <property type="project" value="InterPro"/>
</dbReference>
<keyword evidence="3" id="KW-0805">Transcription regulation</keyword>
<keyword evidence="5 9" id="KW-0371">Homeobox</keyword>
<name>A0A9D4EYA8_DREPO</name>
<keyword evidence="7 9" id="KW-0539">Nucleus</keyword>
<dbReference type="InterPro" id="IPR051300">
    <property type="entry name" value="HMX_Homeobox_TF"/>
</dbReference>
<evidence type="ECO:0000256" key="6">
    <source>
        <dbReference type="ARBA" id="ARBA00023163"/>
    </source>
</evidence>
<dbReference type="Proteomes" id="UP000828390">
    <property type="component" value="Unassembled WGS sequence"/>
</dbReference>
<keyword evidence="2" id="KW-0217">Developmental protein</keyword>
<comment type="subcellular location">
    <subcellularLocation>
        <location evidence="1 9 10">Nucleus</location>
    </subcellularLocation>
</comment>
<reference evidence="13" key="1">
    <citation type="journal article" date="2019" name="bioRxiv">
        <title>The Genome of the Zebra Mussel, Dreissena polymorpha: A Resource for Invasive Species Research.</title>
        <authorList>
            <person name="McCartney M.A."/>
            <person name="Auch B."/>
            <person name="Kono T."/>
            <person name="Mallez S."/>
            <person name="Zhang Y."/>
            <person name="Obille A."/>
            <person name="Becker A."/>
            <person name="Abrahante J.E."/>
            <person name="Garbe J."/>
            <person name="Badalamenti J.P."/>
            <person name="Herman A."/>
            <person name="Mangelson H."/>
            <person name="Liachko I."/>
            <person name="Sullivan S."/>
            <person name="Sone E.D."/>
            <person name="Koren S."/>
            <person name="Silverstein K.A.T."/>
            <person name="Beckman K.B."/>
            <person name="Gohl D.M."/>
        </authorList>
    </citation>
    <scope>NUCLEOTIDE SEQUENCE</scope>
    <source>
        <strain evidence="13">Duluth1</strain>
        <tissue evidence="13">Whole animal</tissue>
    </source>
</reference>
<dbReference type="GO" id="GO:0005634">
    <property type="term" value="C:nucleus"/>
    <property type="evidence" value="ECO:0007669"/>
    <property type="project" value="UniProtKB-SubCell"/>
</dbReference>
<evidence type="ECO:0000256" key="3">
    <source>
        <dbReference type="ARBA" id="ARBA00023015"/>
    </source>
</evidence>
<dbReference type="CDD" id="cd00086">
    <property type="entry name" value="homeodomain"/>
    <property type="match status" value="1"/>
</dbReference>
<organism evidence="13 14">
    <name type="scientific">Dreissena polymorpha</name>
    <name type="common">Zebra mussel</name>
    <name type="synonym">Mytilus polymorpha</name>
    <dbReference type="NCBI Taxonomy" id="45954"/>
    <lineage>
        <taxon>Eukaryota</taxon>
        <taxon>Metazoa</taxon>
        <taxon>Spiralia</taxon>
        <taxon>Lophotrochozoa</taxon>
        <taxon>Mollusca</taxon>
        <taxon>Bivalvia</taxon>
        <taxon>Autobranchia</taxon>
        <taxon>Heteroconchia</taxon>
        <taxon>Euheterodonta</taxon>
        <taxon>Imparidentia</taxon>
        <taxon>Neoheterodontei</taxon>
        <taxon>Myida</taxon>
        <taxon>Dreissenoidea</taxon>
        <taxon>Dreissenidae</taxon>
        <taxon>Dreissena</taxon>
    </lineage>
</organism>
<evidence type="ECO:0000256" key="5">
    <source>
        <dbReference type="ARBA" id="ARBA00023155"/>
    </source>
</evidence>
<comment type="similarity">
    <text evidence="8">Belongs to the HMX homeobox family.</text>
</comment>
<feature type="compositionally biased region" description="Polar residues" evidence="11">
    <location>
        <begin position="108"/>
        <end position="122"/>
    </location>
</feature>
<keyword evidence="6" id="KW-0804">Transcription</keyword>
<evidence type="ECO:0000256" key="10">
    <source>
        <dbReference type="RuleBase" id="RU000682"/>
    </source>
</evidence>
<dbReference type="AlphaFoldDB" id="A0A9D4EYA8"/>
<protein>
    <recommendedName>
        <fullName evidence="12">Homeobox domain-containing protein</fullName>
    </recommendedName>
</protein>
<evidence type="ECO:0000313" key="13">
    <source>
        <dbReference type="EMBL" id="KAH3788108.1"/>
    </source>
</evidence>
<evidence type="ECO:0000313" key="14">
    <source>
        <dbReference type="Proteomes" id="UP000828390"/>
    </source>
</evidence>
<proteinExistence type="inferred from homology"/>
<evidence type="ECO:0000256" key="7">
    <source>
        <dbReference type="ARBA" id="ARBA00023242"/>
    </source>
</evidence>
<sequence length="262" mass="30111">MHMFSCHFTIHVCWEHFQFSVTECNIEPRACSTPETEYPSPTPAGYRLICRPFPVAVDTYRPSPYAVPTRCYVGHQKDSVRHDPIKTSAFYAVQNCRNVDENHEYDSNRSTPETESNFCTNGKSDKSLDSLGESYNQSPSPFKSKKKKLRTVFSRSQIYQLEAAFDMKRYLTNAERAGLAASLKLSETQIKIWFQNRRNKWKRQINGEMDEIPIPSAFASRFLQNGLYHMNGARLVCTGPSLPAHVSTPPYKRESLLFPYQT</sequence>
<dbReference type="PRINTS" id="PR00024">
    <property type="entry name" value="HOMEOBOX"/>
</dbReference>
<gene>
    <name evidence="13" type="ORF">DPMN_166239</name>
</gene>
<dbReference type="FunFam" id="1.10.10.60:FF:000053">
    <property type="entry name" value="H6 family homeobox 2"/>
    <property type="match status" value="1"/>
</dbReference>
<dbReference type="PROSITE" id="PS50071">
    <property type="entry name" value="HOMEOBOX_2"/>
    <property type="match status" value="1"/>
</dbReference>
<accession>A0A9D4EYA8</accession>
<dbReference type="GO" id="GO:0000977">
    <property type="term" value="F:RNA polymerase II transcription regulatory region sequence-specific DNA binding"/>
    <property type="evidence" value="ECO:0007669"/>
    <property type="project" value="TreeGrafter"/>
</dbReference>
<dbReference type="InterPro" id="IPR009057">
    <property type="entry name" value="Homeodomain-like_sf"/>
</dbReference>
<feature type="domain" description="Homeobox" evidence="12">
    <location>
        <begin position="144"/>
        <end position="204"/>
    </location>
</feature>
<dbReference type="PROSITE" id="PS00027">
    <property type="entry name" value="HOMEOBOX_1"/>
    <property type="match status" value="1"/>
</dbReference>
<dbReference type="SMART" id="SM00389">
    <property type="entry name" value="HOX"/>
    <property type="match status" value="1"/>
</dbReference>
<dbReference type="InterPro" id="IPR001356">
    <property type="entry name" value="HD"/>
</dbReference>
<keyword evidence="4 9" id="KW-0238">DNA-binding</keyword>
<keyword evidence="14" id="KW-1185">Reference proteome</keyword>
<evidence type="ECO:0000256" key="2">
    <source>
        <dbReference type="ARBA" id="ARBA00022473"/>
    </source>
</evidence>
<evidence type="ECO:0000256" key="1">
    <source>
        <dbReference type="ARBA" id="ARBA00004123"/>
    </source>
</evidence>
<dbReference type="PANTHER" id="PTHR46110:SF3">
    <property type="entry name" value="HOMEOBOX PROTEIN HMX"/>
    <property type="match status" value="1"/>
</dbReference>
<dbReference type="EMBL" id="JAIWYP010000008">
    <property type="protein sequence ID" value="KAH3788108.1"/>
    <property type="molecule type" value="Genomic_DNA"/>
</dbReference>
<dbReference type="Gene3D" id="1.10.10.60">
    <property type="entry name" value="Homeodomain-like"/>
    <property type="match status" value="1"/>
</dbReference>
<evidence type="ECO:0000256" key="9">
    <source>
        <dbReference type="PROSITE-ProRule" id="PRU00108"/>
    </source>
</evidence>
<evidence type="ECO:0000256" key="11">
    <source>
        <dbReference type="SAM" id="MobiDB-lite"/>
    </source>
</evidence>
<feature type="DNA-binding region" description="Homeobox" evidence="9">
    <location>
        <begin position="146"/>
        <end position="205"/>
    </location>
</feature>